<dbReference type="HOGENOM" id="CLU_1827939_0_0_1"/>
<gene>
    <name evidence="2" type="ORF">AMTR_s00141p00090530</name>
</gene>
<organism evidence="2 3">
    <name type="scientific">Amborella trichopoda</name>
    <dbReference type="NCBI Taxonomy" id="13333"/>
    <lineage>
        <taxon>Eukaryota</taxon>
        <taxon>Viridiplantae</taxon>
        <taxon>Streptophyta</taxon>
        <taxon>Embryophyta</taxon>
        <taxon>Tracheophyta</taxon>
        <taxon>Spermatophyta</taxon>
        <taxon>Magnoliopsida</taxon>
        <taxon>Amborellales</taxon>
        <taxon>Amborellaceae</taxon>
        <taxon>Amborella</taxon>
    </lineage>
</organism>
<evidence type="ECO:0000313" key="2">
    <source>
        <dbReference type="EMBL" id="ERN07014.1"/>
    </source>
</evidence>
<evidence type="ECO:0000313" key="3">
    <source>
        <dbReference type="Proteomes" id="UP000017836"/>
    </source>
</evidence>
<reference evidence="3" key="1">
    <citation type="journal article" date="2013" name="Science">
        <title>The Amborella genome and the evolution of flowering plants.</title>
        <authorList>
            <consortium name="Amborella Genome Project"/>
        </authorList>
    </citation>
    <scope>NUCLEOTIDE SEQUENCE [LARGE SCALE GENOMIC DNA]</scope>
</reference>
<dbReference type="AlphaFoldDB" id="W1PH35"/>
<feature type="compositionally biased region" description="Basic and acidic residues" evidence="1">
    <location>
        <begin position="33"/>
        <end position="44"/>
    </location>
</feature>
<keyword evidence="3" id="KW-1185">Reference proteome</keyword>
<proteinExistence type="predicted"/>
<dbReference type="Gramene" id="ERN07014">
    <property type="protein sequence ID" value="ERN07014"/>
    <property type="gene ID" value="AMTR_s00141p00090530"/>
</dbReference>
<evidence type="ECO:0000256" key="1">
    <source>
        <dbReference type="SAM" id="MobiDB-lite"/>
    </source>
</evidence>
<dbReference type="Proteomes" id="UP000017836">
    <property type="component" value="Unassembled WGS sequence"/>
</dbReference>
<name>W1PH35_AMBTC</name>
<feature type="region of interest" description="Disordered" evidence="1">
    <location>
        <begin position="1"/>
        <end position="64"/>
    </location>
</feature>
<feature type="compositionally biased region" description="Basic and acidic residues" evidence="1">
    <location>
        <begin position="13"/>
        <end position="22"/>
    </location>
</feature>
<sequence length="141" mass="14787">MTEGSLIISGAADDGRFEHHEATASGDEGPSPTEEKEPVLREKPAVVAEGESPDSIQGETPKEFNGMSFEVAPLKAAIDMALVSLEVAPSIEVTPFVATSTMVPSVEVVSIPDSSMIVARGSDEPGMAEDMLCMCLQHLKG</sequence>
<accession>W1PH35</accession>
<protein>
    <submittedName>
        <fullName evidence="2">Uncharacterized protein</fullName>
    </submittedName>
</protein>
<dbReference type="EMBL" id="KI393843">
    <property type="protein sequence ID" value="ERN07014.1"/>
    <property type="molecule type" value="Genomic_DNA"/>
</dbReference>